<organism evidence="3 4">
    <name type="scientific">Rhodobacter ferrooxidans</name>
    <dbReference type="NCBI Taxonomy" id="371731"/>
    <lineage>
        <taxon>Bacteria</taxon>
        <taxon>Pseudomonadati</taxon>
        <taxon>Pseudomonadota</taxon>
        <taxon>Alphaproteobacteria</taxon>
        <taxon>Rhodobacterales</taxon>
        <taxon>Rhodobacter group</taxon>
        <taxon>Rhodobacter</taxon>
    </lineage>
</organism>
<dbReference type="AlphaFoldDB" id="C8S471"/>
<protein>
    <submittedName>
        <fullName evidence="3">Uncharacterized protein</fullName>
    </submittedName>
</protein>
<evidence type="ECO:0000313" key="4">
    <source>
        <dbReference type="Proteomes" id="UP000010121"/>
    </source>
</evidence>
<feature type="signal peptide" evidence="2">
    <location>
        <begin position="1"/>
        <end position="30"/>
    </location>
</feature>
<evidence type="ECO:0000256" key="1">
    <source>
        <dbReference type="SAM" id="Coils"/>
    </source>
</evidence>
<feature type="coiled-coil region" evidence="1">
    <location>
        <begin position="239"/>
        <end position="297"/>
    </location>
</feature>
<keyword evidence="2" id="KW-0732">Signal</keyword>
<proteinExistence type="predicted"/>
<evidence type="ECO:0000256" key="2">
    <source>
        <dbReference type="SAM" id="SignalP"/>
    </source>
</evidence>
<dbReference type="RefSeq" id="WP_008032137.1">
    <property type="nucleotide sequence ID" value="NZ_ACYY01000023.1"/>
</dbReference>
<dbReference type="EMBL" id="ACYY01000023">
    <property type="protein sequence ID" value="EEW24237.1"/>
    <property type="molecule type" value="Genomic_DNA"/>
</dbReference>
<name>C8S471_9RHOB</name>
<reference evidence="3 4" key="1">
    <citation type="submission" date="2009-08" db="EMBL/GenBank/DDBJ databases">
        <title>The draft genome of Rhodobacter sp. SW2.</title>
        <authorList>
            <consortium name="US DOE Joint Genome Institute (JGI-PGF)"/>
            <person name="Lucas S."/>
            <person name="Copeland A."/>
            <person name="Lapidus A."/>
            <person name="Glavina del Rio T."/>
            <person name="Tice H."/>
            <person name="Bruce D."/>
            <person name="Goodwin L."/>
            <person name="Pitluck S."/>
            <person name="Larimer F."/>
            <person name="Land M.L."/>
            <person name="Hauser L."/>
            <person name="Emerson D."/>
        </authorList>
    </citation>
    <scope>NUCLEOTIDE SEQUENCE [LARGE SCALE GENOMIC DNA]</scope>
    <source>
        <strain evidence="3 4">SW2</strain>
    </source>
</reference>
<feature type="chain" id="PRO_5002992104" evidence="2">
    <location>
        <begin position="31"/>
        <end position="473"/>
    </location>
</feature>
<sequence length="473" mass="52274">MTSFCSNLRSSLLSFSLAATLAFSATPLPAAETFAVLLSQLDAKIALSEAMEAEGKRQAEERINELQQWIGWWESIQALVQEKQSDLEKTLQARASNASQMVGTLRGLTSDPKKERYLPNFGWVTLETAAALETSIALEIKQLRDAITEGKDNWQIIAVGWITGGALQTRIDGLKDEIEQIQAGVTSGEYSFHSAFGWQKIRVHRDMAAQQRAELAAVKDQIAKGTFVLDIPGIGRTTRNDLDARLAETEAAIDQLKKQGAAGEFGIFRPSVDWVNRNQLQQRLDETQASYETAEALLTQGLFTVHIAGAGGGFWTRKALEDQIAAFDKTIADVSAAIAAGDYGAQVMGDFHSLKKLSALLEEREKRLADPALAQVQRAQIAEQIDAIHKAIKEWRDLSAFDLTIKALDKTQYLAWVGWVMKLAKPDFDQRTLKRAEQTYHLGSFDGELALKLKPLEAQRDALRTALTWFAAP</sequence>
<keyword evidence="1" id="KW-0175">Coiled coil</keyword>
<gene>
    <name evidence="3" type="ORF">Rsw2DRAFT_2857</name>
</gene>
<comment type="caution">
    <text evidence="3">The sequence shown here is derived from an EMBL/GenBank/DDBJ whole genome shotgun (WGS) entry which is preliminary data.</text>
</comment>
<dbReference type="STRING" id="371731.Rsw2DRAFT_2857"/>
<evidence type="ECO:0000313" key="3">
    <source>
        <dbReference type="EMBL" id="EEW24237.1"/>
    </source>
</evidence>
<dbReference type="Proteomes" id="UP000010121">
    <property type="component" value="Unassembled WGS sequence"/>
</dbReference>
<keyword evidence="4" id="KW-1185">Reference proteome</keyword>
<accession>C8S471</accession>